<dbReference type="InterPro" id="IPR039076">
    <property type="entry name" value="DivIC"/>
</dbReference>
<keyword evidence="3" id="KW-0472">Membrane</keyword>
<keyword evidence="1" id="KW-0175">Coiled coil</keyword>
<keyword evidence="3" id="KW-0812">Transmembrane</keyword>
<dbReference type="AlphaFoldDB" id="A0A540UYE3"/>
<name>A0A540UYE3_9BACL</name>
<feature type="transmembrane region" description="Helical" evidence="3">
    <location>
        <begin position="32"/>
        <end position="51"/>
    </location>
</feature>
<dbReference type="GO" id="GO:0051301">
    <property type="term" value="P:cell division"/>
    <property type="evidence" value="ECO:0007669"/>
    <property type="project" value="InterPro"/>
</dbReference>
<protein>
    <submittedName>
        <fullName evidence="4">Septum formation initiator</fullName>
    </submittedName>
</protein>
<dbReference type="OrthoDB" id="2991180at2"/>
<gene>
    <name evidence="4" type="ORF">FKZ59_12115</name>
</gene>
<dbReference type="Pfam" id="PF04977">
    <property type="entry name" value="DivIC"/>
    <property type="match status" value="1"/>
</dbReference>
<evidence type="ECO:0000313" key="5">
    <source>
        <dbReference type="Proteomes" id="UP000315753"/>
    </source>
</evidence>
<evidence type="ECO:0000256" key="3">
    <source>
        <dbReference type="SAM" id="Phobius"/>
    </source>
</evidence>
<evidence type="ECO:0000256" key="2">
    <source>
        <dbReference type="SAM" id="MobiDB-lite"/>
    </source>
</evidence>
<keyword evidence="3" id="KW-1133">Transmembrane helix</keyword>
<dbReference type="InterPro" id="IPR007060">
    <property type="entry name" value="FtsL/DivIC"/>
</dbReference>
<reference evidence="4 5" key="1">
    <citation type="submission" date="2019-06" db="EMBL/GenBank/DDBJ databases">
        <title>Genome sequence of Ureibacillus terrenus.</title>
        <authorList>
            <person name="Maclea K.S."/>
            <person name="Simoes M."/>
        </authorList>
    </citation>
    <scope>NUCLEOTIDE SEQUENCE [LARGE SCALE GENOMIC DNA]</scope>
    <source>
        <strain evidence="4 5">ATCC BAA-384</strain>
    </source>
</reference>
<dbReference type="PANTHER" id="PTHR40027">
    <property type="entry name" value="CELL DIVISION PROTEIN DIVIC"/>
    <property type="match status" value="1"/>
</dbReference>
<dbReference type="Proteomes" id="UP000315753">
    <property type="component" value="Unassembled WGS sequence"/>
</dbReference>
<feature type="coiled-coil region" evidence="1">
    <location>
        <begin position="50"/>
        <end position="91"/>
    </location>
</feature>
<accession>A0A540UYE3</accession>
<comment type="caution">
    <text evidence="4">The sequence shown here is derived from an EMBL/GenBank/DDBJ whole genome shotgun (WGS) entry which is preliminary data.</text>
</comment>
<evidence type="ECO:0000313" key="4">
    <source>
        <dbReference type="EMBL" id="TQE89502.1"/>
    </source>
</evidence>
<evidence type="ECO:0000256" key="1">
    <source>
        <dbReference type="SAM" id="Coils"/>
    </source>
</evidence>
<dbReference type="EMBL" id="VIGD01000018">
    <property type="protein sequence ID" value="TQE89502.1"/>
    <property type="molecule type" value="Genomic_DNA"/>
</dbReference>
<proteinExistence type="predicted"/>
<dbReference type="PANTHER" id="PTHR40027:SF1">
    <property type="entry name" value="CELL DIVISION PROTEIN DIVIC"/>
    <property type="match status" value="1"/>
</dbReference>
<organism evidence="4 5">
    <name type="scientific">Ureibacillus terrenus</name>
    <dbReference type="NCBI Taxonomy" id="118246"/>
    <lineage>
        <taxon>Bacteria</taxon>
        <taxon>Bacillati</taxon>
        <taxon>Bacillota</taxon>
        <taxon>Bacilli</taxon>
        <taxon>Bacillales</taxon>
        <taxon>Caryophanaceae</taxon>
        <taxon>Ureibacillus</taxon>
    </lineage>
</organism>
<sequence length="141" mass="16755">MNVRKIENDYVRTADRQLEKKVKKKIGLRRRLTAFFIIASVVLVCLMGMILNQNERLAEKEAQKEKMLAELEEVKKQQEQLKLQIKKLEDDEYIAKLARKEYFLSDKGEIIFTIPKKDQEKKDKDEKSAEEEEKHKENSDK</sequence>
<feature type="region of interest" description="Disordered" evidence="2">
    <location>
        <begin position="118"/>
        <end position="141"/>
    </location>
</feature>
<keyword evidence="5" id="KW-1185">Reference proteome</keyword>